<name>A0A087U3M3_STEMI</name>
<dbReference type="EMBL" id="KK118011">
    <property type="protein sequence ID" value="KFM71962.1"/>
    <property type="molecule type" value="Genomic_DNA"/>
</dbReference>
<dbReference type="AlphaFoldDB" id="A0A087U3M3"/>
<dbReference type="Proteomes" id="UP000054359">
    <property type="component" value="Unassembled WGS sequence"/>
</dbReference>
<gene>
    <name evidence="2" type="ORF">X975_08532</name>
</gene>
<accession>A0A087U3M3</accession>
<organism evidence="2 3">
    <name type="scientific">Stegodyphus mimosarum</name>
    <name type="common">African social velvet spider</name>
    <dbReference type="NCBI Taxonomy" id="407821"/>
    <lineage>
        <taxon>Eukaryota</taxon>
        <taxon>Metazoa</taxon>
        <taxon>Ecdysozoa</taxon>
        <taxon>Arthropoda</taxon>
        <taxon>Chelicerata</taxon>
        <taxon>Arachnida</taxon>
        <taxon>Araneae</taxon>
        <taxon>Araneomorphae</taxon>
        <taxon>Entelegynae</taxon>
        <taxon>Eresoidea</taxon>
        <taxon>Eresidae</taxon>
        <taxon>Stegodyphus</taxon>
    </lineage>
</organism>
<sequence length="409" mass="46503">MFDRKYSNSAEREIPEPYYRFFNNSNKEYIAKPTTLLYAKPAVITRYVQPTAYPETNEPVLAMAGRNTIGIVGNIRKPQQVSTLRGHEGYYRQGRMYNNAATGRRVGPGGATVITDQFFLPTHKMQTSRVEEADAAYNTEVNNAYYEVDGADLKEKLRQIVRPTAAYDRQTVKDKRLTRTVGLYGPIYEIEDLRNEFTTSSVTTSETNPLTTPSTNESNENDFTTTLYGFAEFSTRISGTQYIFLPASTRPRTFTPRVTRTSFSSSNSLILRTRSEDSVGESQPEAFFRKPLYGTETREFISQKSMFTSTVKEPIEIQKTMFTSTVATKQPFESQLRGRKVESNTESVIAETLPLNLATVYDNEYERTRSSADRHLFLNFQSVNKHRIITDSPRELDVSEIVDSVKDTG</sequence>
<evidence type="ECO:0000313" key="3">
    <source>
        <dbReference type="Proteomes" id="UP000054359"/>
    </source>
</evidence>
<proteinExistence type="predicted"/>
<evidence type="ECO:0000313" key="2">
    <source>
        <dbReference type="EMBL" id="KFM71962.1"/>
    </source>
</evidence>
<evidence type="ECO:0000256" key="1">
    <source>
        <dbReference type="SAM" id="MobiDB-lite"/>
    </source>
</evidence>
<feature type="compositionally biased region" description="Polar residues" evidence="1">
    <location>
        <begin position="208"/>
        <end position="222"/>
    </location>
</feature>
<dbReference type="OrthoDB" id="10546384at2759"/>
<keyword evidence="3" id="KW-1185">Reference proteome</keyword>
<reference evidence="2 3" key="1">
    <citation type="submission" date="2013-11" db="EMBL/GenBank/DDBJ databases">
        <title>Genome sequencing of Stegodyphus mimosarum.</title>
        <authorList>
            <person name="Bechsgaard J."/>
        </authorList>
    </citation>
    <scope>NUCLEOTIDE SEQUENCE [LARGE SCALE GENOMIC DNA]</scope>
</reference>
<feature type="non-terminal residue" evidence="2">
    <location>
        <position position="409"/>
    </location>
</feature>
<protein>
    <submittedName>
        <fullName evidence="2">Uncharacterized protein</fullName>
    </submittedName>
</protein>
<feature type="region of interest" description="Disordered" evidence="1">
    <location>
        <begin position="199"/>
        <end position="222"/>
    </location>
</feature>